<evidence type="ECO:0000313" key="1">
    <source>
        <dbReference type="EMBL" id="ACK53835.1"/>
    </source>
</evidence>
<evidence type="ECO:0000313" key="2">
    <source>
        <dbReference type="Proteomes" id="UP000002186"/>
    </source>
</evidence>
<dbReference type="AlphaFoldDB" id="C4ZJA2"/>
<protein>
    <submittedName>
        <fullName evidence="1">Uncharacterized protein</fullName>
    </submittedName>
</protein>
<dbReference type="OrthoDB" id="8896471at2"/>
<reference evidence="1 2" key="2">
    <citation type="journal article" date="2012" name="Stand. Genomic Sci.">
        <title>Complete genome sequence of Thauera aminoaromatica strain MZ1T.</title>
        <authorList>
            <person name="Jiang K."/>
            <person name="Sanseverino J."/>
            <person name="Chauhan A."/>
            <person name="Lucas S."/>
            <person name="Copeland A."/>
            <person name="Lapidus A."/>
            <person name="Del Rio T.G."/>
            <person name="Dalin E."/>
            <person name="Tice H."/>
            <person name="Bruce D."/>
            <person name="Goodwin L."/>
            <person name="Pitluck S."/>
            <person name="Sims D."/>
            <person name="Brettin T."/>
            <person name="Detter J.C."/>
            <person name="Han C."/>
            <person name="Chang Y.J."/>
            <person name="Larimer F."/>
            <person name="Land M."/>
            <person name="Hauser L."/>
            <person name="Kyrpides N.C."/>
            <person name="Mikhailova N."/>
            <person name="Moser S."/>
            <person name="Jegier P."/>
            <person name="Close D."/>
            <person name="Debruyn J.M."/>
            <person name="Wang Y."/>
            <person name="Layton A.C."/>
            <person name="Allen M.S."/>
            <person name="Sayler G.S."/>
        </authorList>
    </citation>
    <scope>NUCLEOTIDE SEQUENCE [LARGE SCALE GENOMIC DNA]</scope>
    <source>
        <strain evidence="1 2">MZ1T</strain>
    </source>
</reference>
<dbReference type="KEGG" id="tmz:Tmz1t_1073"/>
<dbReference type="eggNOG" id="ENOG502ZBY6">
    <property type="taxonomic scope" value="Bacteria"/>
</dbReference>
<accession>C4ZJA2</accession>
<name>C4ZJA2_THASP</name>
<dbReference type="Pfam" id="PF20346">
    <property type="entry name" value="DUF6641"/>
    <property type="match status" value="1"/>
</dbReference>
<dbReference type="STRING" id="85643.Tmz1t_1073"/>
<dbReference type="Proteomes" id="UP000002186">
    <property type="component" value="Chromosome"/>
</dbReference>
<dbReference type="RefSeq" id="WP_012584831.1">
    <property type="nucleotide sequence ID" value="NC_011662.2"/>
</dbReference>
<organism evidence="1 2">
    <name type="scientific">Thauera aminoaromatica</name>
    <dbReference type="NCBI Taxonomy" id="164330"/>
    <lineage>
        <taxon>Bacteria</taxon>
        <taxon>Pseudomonadati</taxon>
        <taxon>Pseudomonadota</taxon>
        <taxon>Betaproteobacteria</taxon>
        <taxon>Rhodocyclales</taxon>
        <taxon>Zoogloeaceae</taxon>
        <taxon>Thauera</taxon>
    </lineage>
</organism>
<dbReference type="EMBL" id="CP001281">
    <property type="protein sequence ID" value="ACK53835.1"/>
    <property type="molecule type" value="Genomic_DNA"/>
</dbReference>
<dbReference type="InterPro" id="IPR046581">
    <property type="entry name" value="DUF6641"/>
</dbReference>
<keyword evidence="2" id="KW-1185">Reference proteome</keyword>
<gene>
    <name evidence="1" type="ordered locus">Tmz1t_1073</name>
</gene>
<dbReference type="HOGENOM" id="CLU_145424_2_0_4"/>
<sequence length="144" mass="16269">MALLNTLKLVSAKRPNELSPQQQRRAKLIKQLTEQIEWARSVYEGASFERKSKRKVRNEETGERVTVEAQKKVKAWWWEANGKVQLAIRYGNKVLPLSKNTNAVELESTAEIVPTLTTIKQAAEAGELDRAIESVTASIARKPK</sequence>
<proteinExistence type="predicted"/>
<reference evidence="2" key="1">
    <citation type="submission" date="2009-05" db="EMBL/GenBank/DDBJ databases">
        <title>Complete sequence of chromosome of Thauera sp. MZ1T.</title>
        <authorList>
            <consortium name="US DOE Joint Genome Institute"/>
            <person name="Lucas S."/>
            <person name="Copeland A."/>
            <person name="Lapidus A."/>
            <person name="Glavina del Rio T."/>
            <person name="Dalin E."/>
            <person name="Tice H."/>
            <person name="Bruce D."/>
            <person name="Goodwin L."/>
            <person name="Pitluck S."/>
            <person name="Sims D."/>
            <person name="Brettin T."/>
            <person name="Detter J.C."/>
            <person name="Han C."/>
            <person name="Larimer F."/>
            <person name="Land M."/>
            <person name="Hauser L."/>
            <person name="Kyrpides N."/>
            <person name="Mikhailova N."/>
            <person name="Sayler G.S."/>
        </authorList>
    </citation>
    <scope>NUCLEOTIDE SEQUENCE [LARGE SCALE GENOMIC DNA]</scope>
    <source>
        <strain evidence="2">MZ1T</strain>
    </source>
</reference>